<sequence>MTGDDEGGDGVPTRRERTFRVIKGAKAGTPGRPVRRRIVTRTPPVPAGRIEDVLERLDQEPVEDPLEAGDLTVVGDPAEIEDLPDPTVGDGDRGPAADRDVSAVDGEAATDPAPAGRTAGDGRRGAGSGRRRALAGLLLVLLAATLAAAGVYGHRWYSARATEQSRQGALAAAKQASVNFVSVSAASVDRDLQRITAGATGEFKEEFTRGQAQVRTAVVENKVESQGTVLRAGLVSGDRRRAVVLVAVDATVKNVKAPQGRPSHYRIQLDMVRDRDSGDWLVAKLQFVG</sequence>
<comment type="subcellular location">
    <subcellularLocation>
        <location evidence="1">Membrane</location>
    </subcellularLocation>
</comment>
<dbReference type="AlphaFoldDB" id="A0A420ETJ0"/>
<keyword evidence="4" id="KW-1133">Transmembrane helix</keyword>
<evidence type="ECO:0000313" key="5">
    <source>
        <dbReference type="EMBL" id="RKF23959.1"/>
    </source>
</evidence>
<feature type="transmembrane region" description="Helical" evidence="4">
    <location>
        <begin position="133"/>
        <end position="157"/>
    </location>
</feature>
<gene>
    <name evidence="5" type="ORF">D7I43_28550</name>
</gene>
<keyword evidence="4" id="KW-0812">Transmembrane</keyword>
<dbReference type="PANTHER" id="PTHR37042:SF4">
    <property type="entry name" value="OUTER MEMBRANE PROTEIN RV1973"/>
    <property type="match status" value="1"/>
</dbReference>
<comment type="caution">
    <text evidence="5">The sequence shown here is derived from an EMBL/GenBank/DDBJ whole genome shotgun (WGS) entry which is preliminary data.</text>
</comment>
<protein>
    <recommendedName>
        <fullName evidence="7">Mce protein</fullName>
    </recommendedName>
</protein>
<dbReference type="PANTHER" id="PTHR37042">
    <property type="entry name" value="OUTER MEMBRANE PROTEIN RV1973"/>
    <property type="match status" value="1"/>
</dbReference>
<dbReference type="Proteomes" id="UP000285744">
    <property type="component" value="Unassembled WGS sequence"/>
</dbReference>
<feature type="compositionally biased region" description="Basic and acidic residues" evidence="3">
    <location>
        <begin position="49"/>
        <end position="59"/>
    </location>
</feature>
<feature type="region of interest" description="Disordered" evidence="3">
    <location>
        <begin position="23"/>
        <end position="127"/>
    </location>
</feature>
<keyword evidence="2 4" id="KW-0472">Membrane</keyword>
<evidence type="ECO:0000256" key="1">
    <source>
        <dbReference type="ARBA" id="ARBA00004370"/>
    </source>
</evidence>
<reference evidence="5 6" key="1">
    <citation type="journal article" date="2018" name="Int. J. Syst. Evol. Microbiol.">
        <title>Micromonospora globbae sp. nov., an endophytic actinomycete isolated from roots of Globba winitii C. H. Wright.</title>
        <authorList>
            <person name="Kuncharoen N."/>
            <person name="Pittayakhajonwut P."/>
            <person name="Tanasupawat S."/>
        </authorList>
    </citation>
    <scope>NUCLEOTIDE SEQUENCE [LARGE SCALE GENOMIC DNA]</scope>
    <source>
        <strain evidence="5 6">WPS1-2</strain>
    </source>
</reference>
<accession>A0A420ETJ0</accession>
<evidence type="ECO:0000313" key="6">
    <source>
        <dbReference type="Proteomes" id="UP000285744"/>
    </source>
</evidence>
<evidence type="ECO:0000256" key="4">
    <source>
        <dbReference type="SAM" id="Phobius"/>
    </source>
</evidence>
<dbReference type="EMBL" id="RAQQ01000029">
    <property type="protein sequence ID" value="RKF23959.1"/>
    <property type="molecule type" value="Genomic_DNA"/>
</dbReference>
<name>A0A420ETJ0_9ACTN</name>
<proteinExistence type="predicted"/>
<evidence type="ECO:0008006" key="7">
    <source>
        <dbReference type="Google" id="ProtNLM"/>
    </source>
</evidence>
<evidence type="ECO:0000256" key="3">
    <source>
        <dbReference type="SAM" id="MobiDB-lite"/>
    </source>
</evidence>
<feature type="compositionally biased region" description="Basic and acidic residues" evidence="3">
    <location>
        <begin position="90"/>
        <end position="102"/>
    </location>
</feature>
<organism evidence="5 6">
    <name type="scientific">Micromonospora globbae</name>
    <dbReference type="NCBI Taxonomy" id="1894969"/>
    <lineage>
        <taxon>Bacteria</taxon>
        <taxon>Bacillati</taxon>
        <taxon>Actinomycetota</taxon>
        <taxon>Actinomycetes</taxon>
        <taxon>Micromonosporales</taxon>
        <taxon>Micromonosporaceae</taxon>
        <taxon>Micromonospora</taxon>
    </lineage>
</organism>
<dbReference type="GO" id="GO:0016020">
    <property type="term" value="C:membrane"/>
    <property type="evidence" value="ECO:0007669"/>
    <property type="project" value="UniProtKB-SubCell"/>
</dbReference>
<evidence type="ECO:0000256" key="2">
    <source>
        <dbReference type="ARBA" id="ARBA00023136"/>
    </source>
</evidence>